<organism evidence="3 4">
    <name type="scientific">Bifidobacterium longum subsp. longum</name>
    <dbReference type="NCBI Taxonomy" id="1679"/>
    <lineage>
        <taxon>Bacteria</taxon>
        <taxon>Bacillati</taxon>
        <taxon>Actinomycetota</taxon>
        <taxon>Actinomycetes</taxon>
        <taxon>Bifidobacteriales</taxon>
        <taxon>Bifidobacteriaceae</taxon>
        <taxon>Bifidobacterium</taxon>
    </lineage>
</organism>
<accession>A0AA46JZH2</accession>
<keyword evidence="2" id="KW-1133">Transmembrane helix</keyword>
<reference evidence="3" key="1">
    <citation type="journal article" date="2019" name="Appl. Environ. Microbiol.">
        <title>An in vitro enrichment strategy for formulating synergistic synbiotics.</title>
        <authorList>
            <person name="Kok C.R."/>
            <person name="Quintero D.F.G."/>
            <person name="Niyirora C."/>
            <person name="Rose D."/>
            <person name="Li A."/>
            <person name="Hutkins R."/>
        </authorList>
    </citation>
    <scope>NUCLEOTIDE SEQUENCE</scope>
    <source>
        <strain evidence="3">CR15</strain>
    </source>
</reference>
<gene>
    <name evidence="3" type="ORF">FCO76_05570</name>
</gene>
<feature type="transmembrane region" description="Helical" evidence="2">
    <location>
        <begin position="6"/>
        <end position="27"/>
    </location>
</feature>
<sequence length="316" mass="34380">MSKNNGKAMIAIVLSVTAMVVALLSWIATLSARARPAVHDDLEARPATGPIGMMEKKETEDRRVEEQEGEPEPVEVVANALEADKTENGCSAAQDKEISAENGETYKSIQPDSEENRETRVRLKSQLRQWIGFVIIGLAGIVFVIVIIKQFKGFVHNDPASGGIMAVSMAIMVIVDMFALWLDSPNEMSLPLHWIVQGVFVSFCIFGLAISSYNCATGANGGAKENLPSAILFALLGIPSLLGIILSIVRRKNQDSILQFRKTTYYPVLLTVAVAVGAAAPDMVDVFVSAVFALILTEQARDIWDMWVEKPSSAWA</sequence>
<feature type="transmembrane region" description="Helical" evidence="2">
    <location>
        <begin position="269"/>
        <end position="296"/>
    </location>
</feature>
<evidence type="ECO:0000313" key="4">
    <source>
        <dbReference type="Proteomes" id="UP000315512"/>
    </source>
</evidence>
<evidence type="ECO:0000256" key="1">
    <source>
        <dbReference type="SAM" id="MobiDB-lite"/>
    </source>
</evidence>
<feature type="transmembrane region" description="Helical" evidence="2">
    <location>
        <begin position="194"/>
        <end position="210"/>
    </location>
</feature>
<keyword evidence="2" id="KW-0472">Membrane</keyword>
<protein>
    <submittedName>
        <fullName evidence="3">Uncharacterized protein</fullName>
    </submittedName>
</protein>
<feature type="transmembrane region" description="Helical" evidence="2">
    <location>
        <begin position="230"/>
        <end position="249"/>
    </location>
</feature>
<name>A0AA46JZH2_BIFLL</name>
<feature type="compositionally biased region" description="Basic and acidic residues" evidence="1">
    <location>
        <begin position="54"/>
        <end position="66"/>
    </location>
</feature>
<dbReference type="EMBL" id="SZNG01000006">
    <property type="protein sequence ID" value="TPH36236.1"/>
    <property type="molecule type" value="Genomic_DNA"/>
</dbReference>
<comment type="caution">
    <text evidence="3">The sequence shown here is derived from an EMBL/GenBank/DDBJ whole genome shotgun (WGS) entry which is preliminary data.</text>
</comment>
<feature type="region of interest" description="Disordered" evidence="1">
    <location>
        <begin position="43"/>
        <end position="73"/>
    </location>
</feature>
<keyword evidence="2" id="KW-0812">Transmembrane</keyword>
<feature type="transmembrane region" description="Helical" evidence="2">
    <location>
        <begin position="160"/>
        <end position="182"/>
    </location>
</feature>
<evidence type="ECO:0000256" key="2">
    <source>
        <dbReference type="SAM" id="Phobius"/>
    </source>
</evidence>
<feature type="region of interest" description="Disordered" evidence="1">
    <location>
        <begin position="88"/>
        <end position="118"/>
    </location>
</feature>
<proteinExistence type="predicted"/>
<dbReference type="AlphaFoldDB" id="A0AA46JZH2"/>
<dbReference type="RefSeq" id="WP_140514593.1">
    <property type="nucleotide sequence ID" value="NZ_SZNG01000006.1"/>
</dbReference>
<reference evidence="3" key="2">
    <citation type="submission" date="2019-04" db="EMBL/GenBank/DDBJ databases">
        <authorList>
            <person name="Kok C.R."/>
            <person name="Hutkins R."/>
        </authorList>
    </citation>
    <scope>NUCLEOTIDE SEQUENCE</scope>
    <source>
        <strain evidence="3">CR15</strain>
    </source>
</reference>
<evidence type="ECO:0000313" key="3">
    <source>
        <dbReference type="EMBL" id="TPH36236.1"/>
    </source>
</evidence>
<feature type="transmembrane region" description="Helical" evidence="2">
    <location>
        <begin position="130"/>
        <end position="148"/>
    </location>
</feature>
<dbReference type="Proteomes" id="UP000315512">
    <property type="component" value="Unassembled WGS sequence"/>
</dbReference>